<evidence type="ECO:0000313" key="2">
    <source>
        <dbReference type="Proteomes" id="UP000543174"/>
    </source>
</evidence>
<dbReference type="AlphaFoldDB" id="A0A7W3RDM4"/>
<name>A0A7W3RDM4_PRIAR</name>
<sequence>MNRSDFFIVRLNAGFIYPVCSSLDWIDAVMAQSLFLFSLKING</sequence>
<keyword evidence="2" id="KW-1185">Reference proteome</keyword>
<dbReference type="EMBL" id="JACJHT010000001">
    <property type="protein sequence ID" value="MBA9038014.1"/>
    <property type="molecule type" value="Genomic_DNA"/>
</dbReference>
<protein>
    <submittedName>
        <fullName evidence="1">Uncharacterized protein</fullName>
    </submittedName>
</protein>
<reference evidence="1" key="1">
    <citation type="submission" date="2020-08" db="EMBL/GenBank/DDBJ databases">
        <title>Functional genomics of gut bacteria from endangered species of beetles.</title>
        <authorList>
            <person name="Carlos-Shanley C."/>
        </authorList>
    </citation>
    <scope>NUCLEOTIDE SEQUENCE [LARGE SCALE GENOMIC DNA]</scope>
    <source>
        <strain evidence="1">S00060</strain>
    </source>
</reference>
<accession>A0A7W3RDM4</accession>
<comment type="caution">
    <text evidence="1">The sequence shown here is derived from an EMBL/GenBank/DDBJ whole genome shotgun (WGS) entry which is preliminary data.</text>
</comment>
<organism evidence="1 2">
    <name type="scientific">Priestia aryabhattai</name>
    <name type="common">Bacillus aryabhattai</name>
    <dbReference type="NCBI Taxonomy" id="412384"/>
    <lineage>
        <taxon>Bacteria</taxon>
        <taxon>Bacillati</taxon>
        <taxon>Bacillota</taxon>
        <taxon>Bacilli</taxon>
        <taxon>Bacillales</taxon>
        <taxon>Bacillaceae</taxon>
        <taxon>Priestia</taxon>
    </lineage>
</organism>
<gene>
    <name evidence="1" type="ORF">HNP21_001103</name>
</gene>
<proteinExistence type="predicted"/>
<dbReference type="Proteomes" id="UP000543174">
    <property type="component" value="Unassembled WGS sequence"/>
</dbReference>
<dbReference type="RefSeq" id="WP_255286077.1">
    <property type="nucleotide sequence ID" value="NZ_CP169254.1"/>
</dbReference>
<evidence type="ECO:0000313" key="1">
    <source>
        <dbReference type="EMBL" id="MBA9038014.1"/>
    </source>
</evidence>